<keyword evidence="2" id="KW-1185">Reference proteome</keyword>
<accession>A0ABW4N861</accession>
<protein>
    <submittedName>
        <fullName evidence="1">Uncharacterized protein</fullName>
    </submittedName>
</protein>
<name>A0ABW4N861_9CAUL</name>
<dbReference type="RefSeq" id="WP_377281729.1">
    <property type="nucleotide sequence ID" value="NZ_JBHRSI010000004.1"/>
</dbReference>
<evidence type="ECO:0000313" key="1">
    <source>
        <dbReference type="EMBL" id="MFD1785694.1"/>
    </source>
</evidence>
<gene>
    <name evidence="1" type="ORF">ACFSC0_20040</name>
</gene>
<dbReference type="EMBL" id="JBHUEY010000012">
    <property type="protein sequence ID" value="MFD1785694.1"/>
    <property type="molecule type" value="Genomic_DNA"/>
</dbReference>
<dbReference type="Proteomes" id="UP001597237">
    <property type="component" value="Unassembled WGS sequence"/>
</dbReference>
<sequence length="103" mass="11156">MAERLILDDAQYGLLRSLLVCSPRGGRVPKRDLLHHAKEANGLSPERAMKALGELHELAIIRLDVSQRVFLASGVTLHLASSSPIPASFRADNGEAHLVLPEA</sequence>
<comment type="caution">
    <text evidence="1">The sequence shown here is derived from an EMBL/GenBank/DDBJ whole genome shotgun (WGS) entry which is preliminary data.</text>
</comment>
<evidence type="ECO:0000313" key="2">
    <source>
        <dbReference type="Proteomes" id="UP001597237"/>
    </source>
</evidence>
<proteinExistence type="predicted"/>
<organism evidence="1 2">
    <name type="scientific">Phenylobacterium terrae</name>
    <dbReference type="NCBI Taxonomy" id="2665495"/>
    <lineage>
        <taxon>Bacteria</taxon>
        <taxon>Pseudomonadati</taxon>
        <taxon>Pseudomonadota</taxon>
        <taxon>Alphaproteobacteria</taxon>
        <taxon>Caulobacterales</taxon>
        <taxon>Caulobacteraceae</taxon>
        <taxon>Phenylobacterium</taxon>
    </lineage>
</organism>
<reference evidence="2" key="1">
    <citation type="journal article" date="2019" name="Int. J. Syst. Evol. Microbiol.">
        <title>The Global Catalogue of Microorganisms (GCM) 10K type strain sequencing project: providing services to taxonomists for standard genome sequencing and annotation.</title>
        <authorList>
            <consortium name="The Broad Institute Genomics Platform"/>
            <consortium name="The Broad Institute Genome Sequencing Center for Infectious Disease"/>
            <person name="Wu L."/>
            <person name="Ma J."/>
        </authorList>
    </citation>
    <scope>NUCLEOTIDE SEQUENCE [LARGE SCALE GENOMIC DNA]</scope>
    <source>
        <strain evidence="2">DFY28</strain>
    </source>
</reference>